<proteinExistence type="predicted"/>
<gene>
    <name evidence="2" type="ORF">APLA_LOCUS10965</name>
</gene>
<comment type="caution">
    <text evidence="2">The sequence shown here is derived from an EMBL/GenBank/DDBJ whole genome shotgun (WGS) entry which is preliminary data.</text>
</comment>
<dbReference type="EMBL" id="CADEBD010000324">
    <property type="protein sequence ID" value="CAB3245147.1"/>
    <property type="molecule type" value="Genomic_DNA"/>
</dbReference>
<protein>
    <submittedName>
        <fullName evidence="2">Uncharacterized protein</fullName>
    </submittedName>
</protein>
<keyword evidence="1" id="KW-0732">Signal</keyword>
<dbReference type="AlphaFoldDB" id="A0A8S1A8V5"/>
<evidence type="ECO:0000256" key="1">
    <source>
        <dbReference type="SAM" id="SignalP"/>
    </source>
</evidence>
<feature type="chain" id="PRO_5035887749" evidence="1">
    <location>
        <begin position="18"/>
        <end position="292"/>
    </location>
</feature>
<dbReference type="OrthoDB" id="7466391at2759"/>
<feature type="signal peptide" evidence="1">
    <location>
        <begin position="1"/>
        <end position="17"/>
    </location>
</feature>
<sequence length="292" mass="32441">MILKLFFMLVLLDIVKAKVSIEVDVSKTGNVTLTHSGIEVNVITDDDIRQFNLKDANLKAAVSKHYKSGKPKNVYLKSPTPWGDLYKTYHWEQVSRVLSIKSVRVKNLTKNPIIVMSQDFENLSTQPVKVNTGISHTIENTLTTSWSKNQEFTVSQEISYDVNLIFAKASGTTGFSYTTNWGVSEEKTKTETVGANTGMETELKPGQAVTAVLSATAGFLEIEVIHKMSLRGNLAVNFRNPFKNHHFWGPPILSVLRSGGMATEKTTIETIKFGYHVDASLKVFDKNTGLPL</sequence>
<dbReference type="CDD" id="cd20235">
    <property type="entry name" value="PFM_spherulin-2a-like"/>
    <property type="match status" value="1"/>
</dbReference>
<evidence type="ECO:0000313" key="2">
    <source>
        <dbReference type="EMBL" id="CAB3245147.1"/>
    </source>
</evidence>
<dbReference type="Proteomes" id="UP000494256">
    <property type="component" value="Unassembled WGS sequence"/>
</dbReference>
<accession>A0A8S1A8V5</accession>
<name>A0A8S1A8V5_ARCPL</name>
<organism evidence="2 3">
    <name type="scientific">Arctia plantaginis</name>
    <name type="common">Wood tiger moth</name>
    <name type="synonym">Phalaena plantaginis</name>
    <dbReference type="NCBI Taxonomy" id="874455"/>
    <lineage>
        <taxon>Eukaryota</taxon>
        <taxon>Metazoa</taxon>
        <taxon>Ecdysozoa</taxon>
        <taxon>Arthropoda</taxon>
        <taxon>Hexapoda</taxon>
        <taxon>Insecta</taxon>
        <taxon>Pterygota</taxon>
        <taxon>Neoptera</taxon>
        <taxon>Endopterygota</taxon>
        <taxon>Lepidoptera</taxon>
        <taxon>Glossata</taxon>
        <taxon>Ditrysia</taxon>
        <taxon>Noctuoidea</taxon>
        <taxon>Erebidae</taxon>
        <taxon>Arctiinae</taxon>
        <taxon>Arctia</taxon>
    </lineage>
</organism>
<reference evidence="2 3" key="1">
    <citation type="submission" date="2020-04" db="EMBL/GenBank/DDBJ databases">
        <authorList>
            <person name="Wallbank WR R."/>
            <person name="Pardo Diaz C."/>
            <person name="Kozak K."/>
            <person name="Martin S."/>
            <person name="Jiggins C."/>
            <person name="Moest M."/>
            <person name="Warren A I."/>
            <person name="Byers J.R.P. K."/>
            <person name="Montejo-Kovacevich G."/>
            <person name="Yen C E."/>
        </authorList>
    </citation>
    <scope>NUCLEOTIDE SEQUENCE [LARGE SCALE GENOMIC DNA]</scope>
</reference>
<evidence type="ECO:0000313" key="3">
    <source>
        <dbReference type="Proteomes" id="UP000494256"/>
    </source>
</evidence>
<dbReference type="Gene3D" id="2.170.15.10">
    <property type="entry name" value="Proaerolysin, chain A, domain 3"/>
    <property type="match status" value="1"/>
</dbReference>